<dbReference type="InterPro" id="IPR039425">
    <property type="entry name" value="RNA_pol_sigma-70-like"/>
</dbReference>
<dbReference type="InterPro" id="IPR036388">
    <property type="entry name" value="WH-like_DNA-bd_sf"/>
</dbReference>
<dbReference type="NCBIfam" id="TIGR02937">
    <property type="entry name" value="sigma70-ECF"/>
    <property type="match status" value="1"/>
</dbReference>
<evidence type="ECO:0000256" key="1">
    <source>
        <dbReference type="ARBA" id="ARBA00010641"/>
    </source>
</evidence>
<dbReference type="GO" id="GO:0016987">
    <property type="term" value="F:sigma factor activity"/>
    <property type="evidence" value="ECO:0007669"/>
    <property type="project" value="UniProtKB-KW"/>
</dbReference>
<keyword evidence="4" id="KW-0238">DNA-binding</keyword>
<gene>
    <name evidence="6" type="ORF">MNBD_GAMMA08-1763</name>
</gene>
<sequence length="169" mass="19650">MFNKNELNQLYRYALSLCRQEETAYDLVHGAIERYLYKTSSAVDKPLAYLKTTIRNLYFDLQRHEKIVPMVSMESEAVAHIEPITDDLSMESALINQQQALHLISCLNADESELLYLWAVEEYTVEEIASLYEKPKGTMLSKLHRLKKRIREQIQRENTANPVTNVANK</sequence>
<keyword evidence="5" id="KW-0804">Transcription</keyword>
<comment type="similarity">
    <text evidence="1">Belongs to the sigma-70 factor family. ECF subfamily.</text>
</comment>
<keyword evidence="3" id="KW-0731">Sigma factor</keyword>
<reference evidence="6" key="1">
    <citation type="submission" date="2018-06" db="EMBL/GenBank/DDBJ databases">
        <authorList>
            <person name="Zhirakovskaya E."/>
        </authorList>
    </citation>
    <scope>NUCLEOTIDE SEQUENCE</scope>
</reference>
<evidence type="ECO:0000256" key="2">
    <source>
        <dbReference type="ARBA" id="ARBA00023015"/>
    </source>
</evidence>
<dbReference type="SUPFAM" id="SSF88659">
    <property type="entry name" value="Sigma3 and sigma4 domains of RNA polymerase sigma factors"/>
    <property type="match status" value="1"/>
</dbReference>
<dbReference type="PANTHER" id="PTHR43133:SF8">
    <property type="entry name" value="RNA POLYMERASE SIGMA FACTOR HI_1459-RELATED"/>
    <property type="match status" value="1"/>
</dbReference>
<dbReference type="InterPro" id="IPR014284">
    <property type="entry name" value="RNA_pol_sigma-70_dom"/>
</dbReference>
<protein>
    <submittedName>
        <fullName evidence="6">Uncharacterized protein</fullName>
    </submittedName>
</protein>
<dbReference type="Gene3D" id="1.10.10.10">
    <property type="entry name" value="Winged helix-like DNA-binding domain superfamily/Winged helix DNA-binding domain"/>
    <property type="match status" value="1"/>
</dbReference>
<accession>A0A3B0Y0X5</accession>
<dbReference type="GO" id="GO:0003677">
    <property type="term" value="F:DNA binding"/>
    <property type="evidence" value="ECO:0007669"/>
    <property type="project" value="UniProtKB-KW"/>
</dbReference>
<dbReference type="InterPro" id="IPR013325">
    <property type="entry name" value="RNA_pol_sigma_r2"/>
</dbReference>
<evidence type="ECO:0000256" key="3">
    <source>
        <dbReference type="ARBA" id="ARBA00023082"/>
    </source>
</evidence>
<name>A0A3B0Y0X5_9ZZZZ</name>
<keyword evidence="2" id="KW-0805">Transcription regulation</keyword>
<dbReference type="GO" id="GO:0006352">
    <property type="term" value="P:DNA-templated transcription initiation"/>
    <property type="evidence" value="ECO:0007669"/>
    <property type="project" value="InterPro"/>
</dbReference>
<dbReference type="InterPro" id="IPR013324">
    <property type="entry name" value="RNA_pol_sigma_r3/r4-like"/>
</dbReference>
<dbReference type="SUPFAM" id="SSF88946">
    <property type="entry name" value="Sigma2 domain of RNA polymerase sigma factors"/>
    <property type="match status" value="1"/>
</dbReference>
<organism evidence="6">
    <name type="scientific">hydrothermal vent metagenome</name>
    <dbReference type="NCBI Taxonomy" id="652676"/>
    <lineage>
        <taxon>unclassified sequences</taxon>
        <taxon>metagenomes</taxon>
        <taxon>ecological metagenomes</taxon>
    </lineage>
</organism>
<dbReference type="AlphaFoldDB" id="A0A3B0Y0X5"/>
<proteinExistence type="inferred from homology"/>
<dbReference type="PANTHER" id="PTHR43133">
    <property type="entry name" value="RNA POLYMERASE ECF-TYPE SIGMA FACTO"/>
    <property type="match status" value="1"/>
</dbReference>
<evidence type="ECO:0000256" key="4">
    <source>
        <dbReference type="ARBA" id="ARBA00023125"/>
    </source>
</evidence>
<dbReference type="EMBL" id="UOFH01000405">
    <property type="protein sequence ID" value="VAW67749.1"/>
    <property type="molecule type" value="Genomic_DNA"/>
</dbReference>
<evidence type="ECO:0000313" key="6">
    <source>
        <dbReference type="EMBL" id="VAW67749.1"/>
    </source>
</evidence>
<dbReference type="Gene3D" id="1.10.1740.10">
    <property type="match status" value="1"/>
</dbReference>
<evidence type="ECO:0000256" key="5">
    <source>
        <dbReference type="ARBA" id="ARBA00023163"/>
    </source>
</evidence>